<comment type="caution">
    <text evidence="6">The sequence shown here is derived from an EMBL/GenBank/DDBJ whole genome shotgun (WGS) entry which is preliminary data.</text>
</comment>
<feature type="binding site" evidence="5">
    <location>
        <position position="41"/>
    </location>
    <ligand>
        <name>isopentenyl diphosphate</name>
        <dbReference type="ChEBI" id="CHEBI:128769"/>
    </ligand>
</feature>
<feature type="binding site" evidence="5">
    <location>
        <position position="96"/>
    </location>
    <ligand>
        <name>[4Fe-4S] cluster</name>
        <dbReference type="ChEBI" id="CHEBI:49883"/>
    </ligand>
</feature>
<comment type="catalytic activity">
    <reaction evidence="5">
        <text>isopentenyl diphosphate + 2 oxidized [2Fe-2S]-[ferredoxin] + H2O = (2E)-4-hydroxy-3-methylbut-2-enyl diphosphate + 2 reduced [2Fe-2S]-[ferredoxin] + 2 H(+)</text>
        <dbReference type="Rhea" id="RHEA:24488"/>
        <dbReference type="Rhea" id="RHEA-COMP:10000"/>
        <dbReference type="Rhea" id="RHEA-COMP:10001"/>
        <dbReference type="ChEBI" id="CHEBI:15377"/>
        <dbReference type="ChEBI" id="CHEBI:15378"/>
        <dbReference type="ChEBI" id="CHEBI:33737"/>
        <dbReference type="ChEBI" id="CHEBI:33738"/>
        <dbReference type="ChEBI" id="CHEBI:128753"/>
        <dbReference type="ChEBI" id="CHEBI:128769"/>
        <dbReference type="EC" id="1.17.7.4"/>
    </reaction>
</comment>
<feature type="binding site" evidence="5">
    <location>
        <position position="141"/>
    </location>
    <ligand>
        <name>isopentenyl diphosphate</name>
        <dbReference type="ChEBI" id="CHEBI:128769"/>
    </ligand>
</feature>
<feature type="active site" description="Proton donor" evidence="5">
    <location>
        <position position="143"/>
    </location>
</feature>
<evidence type="ECO:0000256" key="2">
    <source>
        <dbReference type="ARBA" id="ARBA00022723"/>
    </source>
</evidence>
<dbReference type="InterPro" id="IPR003451">
    <property type="entry name" value="LytB/IspH"/>
</dbReference>
<evidence type="ECO:0000313" key="6">
    <source>
        <dbReference type="EMBL" id="MDZ5761198.1"/>
    </source>
</evidence>
<keyword evidence="2 5" id="KW-0479">Metal-binding</keyword>
<feature type="binding site" evidence="5">
    <location>
        <position position="283"/>
    </location>
    <ligand>
        <name>dimethylallyl diphosphate</name>
        <dbReference type="ChEBI" id="CHEBI:57623"/>
    </ligand>
</feature>
<dbReference type="GO" id="GO:0019288">
    <property type="term" value="P:isopentenyl diphosphate biosynthetic process, methylerythritol 4-phosphate pathway"/>
    <property type="evidence" value="ECO:0007669"/>
    <property type="project" value="UniProtKB-UniRule"/>
</dbReference>
<dbReference type="Gene3D" id="3.40.1010.20">
    <property type="entry name" value="4-hydroxy-3-methylbut-2-enyl diphosphate reductase, catalytic domain"/>
    <property type="match status" value="2"/>
</dbReference>
<dbReference type="Proteomes" id="UP001289135">
    <property type="component" value="Unassembled WGS sequence"/>
</dbReference>
<feature type="binding site" evidence="5">
    <location>
        <position position="181"/>
    </location>
    <ligand>
        <name>(2E)-4-hydroxy-3-methylbut-2-enyl diphosphate</name>
        <dbReference type="ChEBI" id="CHEBI:128753"/>
    </ligand>
</feature>
<feature type="binding site" evidence="5">
    <location>
        <position position="239"/>
    </location>
    <ligand>
        <name>isopentenyl diphosphate</name>
        <dbReference type="ChEBI" id="CHEBI:128769"/>
    </ligand>
</feature>
<dbReference type="Gene3D" id="3.40.50.11270">
    <property type="match status" value="1"/>
</dbReference>
<reference evidence="6" key="1">
    <citation type="submission" date="2023-02" db="EMBL/GenBank/DDBJ databases">
        <title>Host association and intracellularity evolved multiple times independently in the Rickettsiales.</title>
        <authorList>
            <person name="Castelli M."/>
            <person name="Nardi T."/>
            <person name="Gammuto L."/>
            <person name="Bellinzona G."/>
            <person name="Sabaneyeva E."/>
            <person name="Potekhin A."/>
            <person name="Serra V."/>
            <person name="Petroni G."/>
            <person name="Sassera D."/>
        </authorList>
    </citation>
    <scope>NUCLEOTIDE SEQUENCE</scope>
    <source>
        <strain evidence="6">USBL-36I1</strain>
    </source>
</reference>
<feature type="binding site" evidence="5">
    <location>
        <position position="241"/>
    </location>
    <ligand>
        <name>(2E)-4-hydroxy-3-methylbut-2-enyl diphosphate</name>
        <dbReference type="ChEBI" id="CHEBI:128753"/>
    </ligand>
</feature>
<comment type="cofactor">
    <cofactor evidence="5">
        <name>[4Fe-4S] cluster</name>
        <dbReference type="ChEBI" id="CHEBI:49883"/>
    </cofactor>
    <text evidence="5">Binds 1 [4Fe-4S] cluster per subunit.</text>
</comment>
<dbReference type="EC" id="1.17.7.4" evidence="5"/>
<feature type="binding site" evidence="5">
    <location>
        <position position="240"/>
    </location>
    <ligand>
        <name>dimethylallyl diphosphate</name>
        <dbReference type="ChEBI" id="CHEBI:57623"/>
    </ligand>
</feature>
<evidence type="ECO:0000256" key="4">
    <source>
        <dbReference type="ARBA" id="ARBA00023014"/>
    </source>
</evidence>
<evidence type="ECO:0000256" key="3">
    <source>
        <dbReference type="ARBA" id="ARBA00023004"/>
    </source>
</evidence>
<name>A0AAE4VKQ5_9RICK</name>
<comment type="function">
    <text evidence="5">Catalyzes the conversion of 1-hydroxy-2-methyl-2-(E)-butenyl 4-diphosphate (HMBPP) into a mixture of isopentenyl diphosphate (IPP) and dimethylallyl diphosphate (DMAPP). Acts in the terminal step of the DOXP/MEP pathway for isoprenoid precursor biosynthesis.</text>
</comment>
<keyword evidence="5" id="KW-0414">Isoprene biosynthesis</keyword>
<feature type="binding site" evidence="5">
    <location>
        <position position="241"/>
    </location>
    <ligand>
        <name>isopentenyl diphosphate</name>
        <dbReference type="ChEBI" id="CHEBI:128769"/>
    </ligand>
</feature>
<feature type="binding site" evidence="5">
    <location>
        <position position="239"/>
    </location>
    <ligand>
        <name>(2E)-4-hydroxy-3-methylbut-2-enyl diphosphate</name>
        <dbReference type="ChEBI" id="CHEBI:128753"/>
    </ligand>
</feature>
<keyword evidence="4 5" id="KW-0411">Iron-sulfur</keyword>
<feature type="binding site" evidence="5">
    <location>
        <position position="74"/>
    </location>
    <ligand>
        <name>isopentenyl diphosphate</name>
        <dbReference type="ChEBI" id="CHEBI:128769"/>
    </ligand>
</feature>
<dbReference type="HAMAP" id="MF_00191">
    <property type="entry name" value="IspH"/>
    <property type="match status" value="1"/>
</dbReference>
<feature type="binding site" evidence="5">
    <location>
        <position position="239"/>
    </location>
    <ligand>
        <name>dimethylallyl diphosphate</name>
        <dbReference type="ChEBI" id="CHEBI:57623"/>
    </ligand>
</feature>
<comment type="pathway">
    <text evidence="5">Isoprenoid biosynthesis; isopentenyl diphosphate biosynthesis via DXP pathway; isopentenyl diphosphate from 1-deoxy-D-xylulose 5-phosphate: step 6/6.</text>
</comment>
<sequence length="325" mass="36721">MEIIIAQPRGFCAGVIRAIETVDEALEIFHETIYVYHEIVHNKRVVNDFIKKGVVFVDNINLIPKGSIVILSAHGVAKKIERLAKNLELRIIDATCPLVKKVHHQIVRYESYNTESSRLINENYSKNDKIRQIIIIGHHNHPEVIGIIGQTNQKVIVIEKIEDVDLLDLDTNQPISYVTQTTLSIDDTSAIINKLKSKFLDISGPDLTDICYATQNRQEAVKTLLKIVDMIIVVGSTNSSNSNRLYEIARNYGTPSYLIDDINQIQIEWFEGIGKIGITAGASAPEILFQEIMKKIISFFPQSKIIDLPGKKEFIDFKLPKMTNL</sequence>
<dbReference type="PANTHER" id="PTHR30426">
    <property type="entry name" value="4-HYDROXY-3-METHYLBUT-2-ENYL DIPHOSPHATE REDUCTASE"/>
    <property type="match status" value="1"/>
</dbReference>
<evidence type="ECO:0000256" key="1">
    <source>
        <dbReference type="ARBA" id="ARBA00022485"/>
    </source>
</evidence>
<comment type="similarity">
    <text evidence="5">Belongs to the IspH family.</text>
</comment>
<feature type="binding site" evidence="5">
    <location>
        <position position="141"/>
    </location>
    <ligand>
        <name>(2E)-4-hydroxy-3-methylbut-2-enyl diphosphate</name>
        <dbReference type="ChEBI" id="CHEBI:128753"/>
    </ligand>
</feature>
<organism evidence="6 7">
    <name type="scientific">Lyticum sinuosum</name>
    <dbReference type="NCBI Taxonomy" id="1332059"/>
    <lineage>
        <taxon>Bacteria</taxon>
        <taxon>Pseudomonadati</taxon>
        <taxon>Pseudomonadota</taxon>
        <taxon>Alphaproteobacteria</taxon>
        <taxon>Rickettsiales</taxon>
        <taxon>Lyticum</taxon>
    </lineage>
</organism>
<dbReference type="NCBIfam" id="TIGR00216">
    <property type="entry name" value="ispH_lytB"/>
    <property type="match status" value="1"/>
</dbReference>
<dbReference type="Pfam" id="PF02401">
    <property type="entry name" value="LYTB"/>
    <property type="match status" value="1"/>
</dbReference>
<protein>
    <recommendedName>
        <fullName evidence="5">4-hydroxy-3-methylbut-2-enyl diphosphate reductase</fullName>
        <shortName evidence="5">HMBPP reductase</shortName>
        <ecNumber evidence="5">1.17.7.4</ecNumber>
    </recommendedName>
</protein>
<proteinExistence type="inferred from homology"/>
<feature type="binding site" evidence="5">
    <location>
        <position position="41"/>
    </location>
    <ligand>
        <name>(2E)-4-hydroxy-3-methylbut-2-enyl diphosphate</name>
        <dbReference type="ChEBI" id="CHEBI:128753"/>
    </ligand>
</feature>
<keyword evidence="5" id="KW-0560">Oxidoreductase</keyword>
<feature type="binding site" evidence="5">
    <location>
        <position position="211"/>
    </location>
    <ligand>
        <name>[4Fe-4S] cluster</name>
        <dbReference type="ChEBI" id="CHEBI:49883"/>
    </ligand>
</feature>
<feature type="binding site" evidence="5">
    <location>
        <position position="74"/>
    </location>
    <ligand>
        <name>dimethylallyl diphosphate</name>
        <dbReference type="ChEBI" id="CHEBI:57623"/>
    </ligand>
</feature>
<keyword evidence="3 5" id="KW-0408">Iron</keyword>
<keyword evidence="7" id="KW-1185">Reference proteome</keyword>
<feature type="binding site" evidence="5">
    <location>
        <position position="240"/>
    </location>
    <ligand>
        <name>isopentenyl diphosphate</name>
        <dbReference type="ChEBI" id="CHEBI:128769"/>
    </ligand>
</feature>
<feature type="binding site" evidence="5">
    <location>
        <position position="283"/>
    </location>
    <ligand>
        <name>(2E)-4-hydroxy-3-methylbut-2-enyl diphosphate</name>
        <dbReference type="ChEBI" id="CHEBI:128753"/>
    </ligand>
</feature>
<feature type="binding site" evidence="5">
    <location>
        <position position="41"/>
    </location>
    <ligand>
        <name>dimethylallyl diphosphate</name>
        <dbReference type="ChEBI" id="CHEBI:57623"/>
    </ligand>
</feature>
<dbReference type="RefSeq" id="WP_322498616.1">
    <property type="nucleotide sequence ID" value="NZ_JARGYU010000001.1"/>
</dbReference>
<evidence type="ECO:0000313" key="7">
    <source>
        <dbReference type="Proteomes" id="UP001289135"/>
    </source>
</evidence>
<dbReference type="GO" id="GO:0050992">
    <property type="term" value="P:dimethylallyl diphosphate biosynthetic process"/>
    <property type="evidence" value="ECO:0007669"/>
    <property type="project" value="UniProtKB-UniRule"/>
</dbReference>
<dbReference type="PANTHER" id="PTHR30426:SF0">
    <property type="entry name" value="4-HYDROXY-3-METHYLBUT-2-ENYL DIPHOSPHATE REDUCTASE"/>
    <property type="match status" value="1"/>
</dbReference>
<dbReference type="GO" id="GO:0016114">
    <property type="term" value="P:terpenoid biosynthetic process"/>
    <property type="evidence" value="ECO:0007669"/>
    <property type="project" value="UniProtKB-UniRule"/>
</dbReference>
<feature type="binding site" evidence="5">
    <location>
        <position position="240"/>
    </location>
    <ligand>
        <name>(2E)-4-hydroxy-3-methylbut-2-enyl diphosphate</name>
        <dbReference type="ChEBI" id="CHEBI:128753"/>
    </ligand>
</feature>
<feature type="binding site" evidence="5">
    <location>
        <position position="283"/>
    </location>
    <ligand>
        <name>isopentenyl diphosphate</name>
        <dbReference type="ChEBI" id="CHEBI:128769"/>
    </ligand>
</feature>
<comment type="catalytic activity">
    <reaction evidence="5">
        <text>dimethylallyl diphosphate + 2 oxidized [2Fe-2S]-[ferredoxin] + H2O = (2E)-4-hydroxy-3-methylbut-2-enyl diphosphate + 2 reduced [2Fe-2S]-[ferredoxin] + 2 H(+)</text>
        <dbReference type="Rhea" id="RHEA:24825"/>
        <dbReference type="Rhea" id="RHEA-COMP:10000"/>
        <dbReference type="Rhea" id="RHEA-COMP:10001"/>
        <dbReference type="ChEBI" id="CHEBI:15377"/>
        <dbReference type="ChEBI" id="CHEBI:15378"/>
        <dbReference type="ChEBI" id="CHEBI:33737"/>
        <dbReference type="ChEBI" id="CHEBI:33738"/>
        <dbReference type="ChEBI" id="CHEBI:57623"/>
        <dbReference type="ChEBI" id="CHEBI:128753"/>
        <dbReference type="EC" id="1.17.7.4"/>
    </reaction>
</comment>
<feature type="binding site" evidence="5">
    <location>
        <position position="12"/>
    </location>
    <ligand>
        <name>[4Fe-4S] cluster</name>
        <dbReference type="ChEBI" id="CHEBI:49883"/>
    </ligand>
</feature>
<dbReference type="EMBL" id="JARGYU010000001">
    <property type="protein sequence ID" value="MDZ5761198.1"/>
    <property type="molecule type" value="Genomic_DNA"/>
</dbReference>
<dbReference type="CDD" id="cd13944">
    <property type="entry name" value="lytB_ispH"/>
    <property type="match status" value="1"/>
</dbReference>
<keyword evidence="1 5" id="KW-0004">4Fe-4S</keyword>
<comment type="pathway">
    <text evidence="5">Isoprenoid biosynthesis; dimethylallyl diphosphate biosynthesis; dimethylallyl diphosphate from (2E)-4-hydroxy-3-methylbutenyl diphosphate: step 1/1.</text>
</comment>
<evidence type="ECO:0000256" key="5">
    <source>
        <dbReference type="HAMAP-Rule" id="MF_00191"/>
    </source>
</evidence>
<accession>A0AAE4VKQ5</accession>
<feature type="binding site" evidence="5">
    <location>
        <position position="141"/>
    </location>
    <ligand>
        <name>dimethylallyl diphosphate</name>
        <dbReference type="ChEBI" id="CHEBI:57623"/>
    </ligand>
</feature>
<dbReference type="GO" id="GO:0051745">
    <property type="term" value="F:4-hydroxy-3-methylbut-2-enyl diphosphate reductase activity"/>
    <property type="evidence" value="ECO:0007669"/>
    <property type="project" value="UniProtKB-UniRule"/>
</dbReference>
<dbReference type="GO" id="GO:0051539">
    <property type="term" value="F:4 iron, 4 sulfur cluster binding"/>
    <property type="evidence" value="ECO:0007669"/>
    <property type="project" value="UniProtKB-UniRule"/>
</dbReference>
<feature type="binding site" evidence="5">
    <location>
        <position position="74"/>
    </location>
    <ligand>
        <name>(2E)-4-hydroxy-3-methylbut-2-enyl diphosphate</name>
        <dbReference type="ChEBI" id="CHEBI:128753"/>
    </ligand>
</feature>
<gene>
    <name evidence="5" type="primary">ispH</name>
    <name evidence="6" type="ORF">Lyticum_00365</name>
</gene>
<dbReference type="AlphaFoldDB" id="A0AAE4VKQ5"/>
<feature type="binding site" evidence="5">
    <location>
        <position position="241"/>
    </location>
    <ligand>
        <name>dimethylallyl diphosphate</name>
        <dbReference type="ChEBI" id="CHEBI:57623"/>
    </ligand>
</feature>
<dbReference type="GO" id="GO:0046872">
    <property type="term" value="F:metal ion binding"/>
    <property type="evidence" value="ECO:0007669"/>
    <property type="project" value="UniProtKB-KW"/>
</dbReference>